<evidence type="ECO:0000256" key="1">
    <source>
        <dbReference type="SAM" id="MobiDB-lite"/>
    </source>
</evidence>
<dbReference type="RefSeq" id="WP_055471747.1">
    <property type="nucleotide sequence ID" value="NZ_JBIRWE010000004.1"/>
</dbReference>
<reference evidence="3 4" key="1">
    <citation type="submission" date="2024-10" db="EMBL/GenBank/DDBJ databases">
        <title>The Natural Products Discovery Center: Release of the First 8490 Sequenced Strains for Exploring Actinobacteria Biosynthetic Diversity.</title>
        <authorList>
            <person name="Kalkreuter E."/>
            <person name="Kautsar S.A."/>
            <person name="Yang D."/>
            <person name="Bader C.D."/>
            <person name="Teijaro C.N."/>
            <person name="Fluegel L."/>
            <person name="Davis C.M."/>
            <person name="Simpson J.R."/>
            <person name="Lauterbach L."/>
            <person name="Steele A.D."/>
            <person name="Gui C."/>
            <person name="Meng S."/>
            <person name="Li G."/>
            <person name="Viehrig K."/>
            <person name="Ye F."/>
            <person name="Su P."/>
            <person name="Kiefer A.F."/>
            <person name="Nichols A."/>
            <person name="Cepeda A.J."/>
            <person name="Yan W."/>
            <person name="Fan B."/>
            <person name="Jiang Y."/>
            <person name="Adhikari A."/>
            <person name="Zheng C.-J."/>
            <person name="Schuster L."/>
            <person name="Cowan T.M."/>
            <person name="Smanski M.J."/>
            <person name="Chevrette M.G."/>
            <person name="De Carvalho L.P.S."/>
            <person name="Shen B."/>
        </authorList>
    </citation>
    <scope>NUCLEOTIDE SEQUENCE [LARGE SCALE GENOMIC DNA]</scope>
    <source>
        <strain evidence="3 4">NPDC020327</strain>
    </source>
</reference>
<keyword evidence="4" id="KW-1185">Reference proteome</keyword>
<evidence type="ECO:0000313" key="4">
    <source>
        <dbReference type="Proteomes" id="UP001611548"/>
    </source>
</evidence>
<feature type="compositionally biased region" description="Low complexity" evidence="1">
    <location>
        <begin position="92"/>
        <end position="109"/>
    </location>
</feature>
<accession>A0ABW7UT38</accession>
<gene>
    <name evidence="3" type="ORF">ACH429_13070</name>
</gene>
<organism evidence="3 4">
    <name type="scientific">Streptomyces pathocidini</name>
    <dbReference type="NCBI Taxonomy" id="1650571"/>
    <lineage>
        <taxon>Bacteria</taxon>
        <taxon>Bacillati</taxon>
        <taxon>Actinomycetota</taxon>
        <taxon>Actinomycetes</taxon>
        <taxon>Kitasatosporales</taxon>
        <taxon>Streptomycetaceae</taxon>
        <taxon>Streptomyces</taxon>
    </lineage>
</organism>
<evidence type="ECO:0008006" key="5">
    <source>
        <dbReference type="Google" id="ProtNLM"/>
    </source>
</evidence>
<feature type="region of interest" description="Disordered" evidence="1">
    <location>
        <begin position="35"/>
        <end position="143"/>
    </location>
</feature>
<dbReference type="Proteomes" id="UP001611548">
    <property type="component" value="Unassembled WGS sequence"/>
</dbReference>
<feature type="compositionally biased region" description="Low complexity" evidence="1">
    <location>
        <begin position="64"/>
        <end position="84"/>
    </location>
</feature>
<feature type="signal peptide" evidence="2">
    <location>
        <begin position="1"/>
        <end position="37"/>
    </location>
</feature>
<feature type="chain" id="PRO_5045223463" description="SH3 domain-containing protein" evidence="2">
    <location>
        <begin position="38"/>
        <end position="208"/>
    </location>
</feature>
<dbReference type="EMBL" id="JBIRWE010000004">
    <property type="protein sequence ID" value="MFI1965026.1"/>
    <property type="molecule type" value="Genomic_DNA"/>
</dbReference>
<comment type="caution">
    <text evidence="3">The sequence shown here is derived from an EMBL/GenBank/DDBJ whole genome shotgun (WGS) entry which is preliminary data.</text>
</comment>
<protein>
    <recommendedName>
        <fullName evidence="5">SH3 domain-containing protein</fullName>
    </recommendedName>
</protein>
<name>A0ABW7UT38_9ACTN</name>
<sequence length="208" mass="21556">MPNVLKKPCRTTAFGPGAFAAAMALGGSLLTAAPAQAVSPAPPAPAATHVKPAKPQPVQPAKPAPSEASDQSEAAEPAESSDAAESSEESQPEQSANPTDPTAPTQAAKPKPPAQPVGVVVGAHRLKERQYPSTDSSVKGLLSPKNKIPLKCKVHALNIGGNDVWFLRSDKPAWIPGKHVDNDRPVKLCKDVEGNPLDNDPKMKNAVG</sequence>
<proteinExistence type="predicted"/>
<evidence type="ECO:0000313" key="3">
    <source>
        <dbReference type="EMBL" id="MFI1965026.1"/>
    </source>
</evidence>
<feature type="compositionally biased region" description="Pro residues" evidence="1">
    <location>
        <begin position="54"/>
        <end position="63"/>
    </location>
</feature>
<evidence type="ECO:0000256" key="2">
    <source>
        <dbReference type="SAM" id="SignalP"/>
    </source>
</evidence>
<keyword evidence="2" id="KW-0732">Signal</keyword>